<organism evidence="2 3">
    <name type="scientific">Stylosanthes scabra</name>
    <dbReference type="NCBI Taxonomy" id="79078"/>
    <lineage>
        <taxon>Eukaryota</taxon>
        <taxon>Viridiplantae</taxon>
        <taxon>Streptophyta</taxon>
        <taxon>Embryophyta</taxon>
        <taxon>Tracheophyta</taxon>
        <taxon>Spermatophyta</taxon>
        <taxon>Magnoliopsida</taxon>
        <taxon>eudicotyledons</taxon>
        <taxon>Gunneridae</taxon>
        <taxon>Pentapetalae</taxon>
        <taxon>rosids</taxon>
        <taxon>fabids</taxon>
        <taxon>Fabales</taxon>
        <taxon>Fabaceae</taxon>
        <taxon>Papilionoideae</taxon>
        <taxon>50 kb inversion clade</taxon>
        <taxon>dalbergioids sensu lato</taxon>
        <taxon>Dalbergieae</taxon>
        <taxon>Pterocarpus clade</taxon>
        <taxon>Stylosanthes</taxon>
    </lineage>
</organism>
<dbReference type="EMBL" id="JASCZI010272027">
    <property type="protein sequence ID" value="MED6219367.1"/>
    <property type="molecule type" value="Genomic_DNA"/>
</dbReference>
<name>A0ABU6ZBJ6_9FABA</name>
<evidence type="ECO:0000313" key="2">
    <source>
        <dbReference type="EMBL" id="MED6219367.1"/>
    </source>
</evidence>
<dbReference type="Proteomes" id="UP001341840">
    <property type="component" value="Unassembled WGS sequence"/>
</dbReference>
<feature type="region of interest" description="Disordered" evidence="1">
    <location>
        <begin position="1"/>
        <end position="20"/>
    </location>
</feature>
<sequence length="96" mass="11575">MVKVEMKPRPRQSYQTSDKGSVTEVCNEKWSRYLPTSDEKVLRVLKYKRMLNRITVREFVWLSYRTPTVGAIVHPDIWQDDDRILWTSIIPLIYFR</sequence>
<gene>
    <name evidence="2" type="ORF">PIB30_035182</name>
</gene>
<keyword evidence="3" id="KW-1185">Reference proteome</keyword>
<proteinExistence type="predicted"/>
<protein>
    <submittedName>
        <fullName evidence="2">Uncharacterized protein</fullName>
    </submittedName>
</protein>
<accession>A0ABU6ZBJ6</accession>
<evidence type="ECO:0000256" key="1">
    <source>
        <dbReference type="SAM" id="MobiDB-lite"/>
    </source>
</evidence>
<evidence type="ECO:0000313" key="3">
    <source>
        <dbReference type="Proteomes" id="UP001341840"/>
    </source>
</evidence>
<comment type="caution">
    <text evidence="2">The sequence shown here is derived from an EMBL/GenBank/DDBJ whole genome shotgun (WGS) entry which is preliminary data.</text>
</comment>
<reference evidence="2 3" key="1">
    <citation type="journal article" date="2023" name="Plants (Basel)">
        <title>Bridging the Gap: Combining Genomics and Transcriptomics Approaches to Understand Stylosanthes scabra, an Orphan Legume from the Brazilian Caatinga.</title>
        <authorList>
            <person name="Ferreira-Neto J.R.C."/>
            <person name="da Silva M.D."/>
            <person name="Binneck E."/>
            <person name="de Melo N.F."/>
            <person name="da Silva R.H."/>
            <person name="de Melo A.L.T.M."/>
            <person name="Pandolfi V."/>
            <person name="Bustamante F.O."/>
            <person name="Brasileiro-Vidal A.C."/>
            <person name="Benko-Iseppon A.M."/>
        </authorList>
    </citation>
    <scope>NUCLEOTIDE SEQUENCE [LARGE SCALE GENOMIC DNA]</scope>
    <source>
        <tissue evidence="2">Leaves</tissue>
    </source>
</reference>